<evidence type="ECO:0000313" key="2">
    <source>
        <dbReference type="EMBL" id="WEX82856.1"/>
    </source>
</evidence>
<dbReference type="Gene3D" id="1.10.10.10">
    <property type="entry name" value="Winged helix-like DNA-binding domain superfamily/Winged helix DNA-binding domain"/>
    <property type="match status" value="1"/>
</dbReference>
<dbReference type="PANTHER" id="PTHR38600:SF2">
    <property type="entry name" value="SLL0088 PROTEIN"/>
    <property type="match status" value="1"/>
</dbReference>
<dbReference type="PANTHER" id="PTHR38600">
    <property type="entry name" value="TRANSCRIPTIONAL REGULATORY PROTEIN"/>
    <property type="match status" value="1"/>
</dbReference>
<dbReference type="SMART" id="SM00418">
    <property type="entry name" value="HTH_ARSR"/>
    <property type="match status" value="1"/>
</dbReference>
<dbReference type="SUPFAM" id="SSF46785">
    <property type="entry name" value="Winged helix' DNA-binding domain"/>
    <property type="match status" value="1"/>
</dbReference>
<dbReference type="InterPro" id="IPR001845">
    <property type="entry name" value="HTH_ArsR_DNA-bd_dom"/>
</dbReference>
<dbReference type="InterPro" id="IPR011991">
    <property type="entry name" value="ArsR-like_HTH"/>
</dbReference>
<dbReference type="Proteomes" id="UP001235547">
    <property type="component" value="Chromosome 1"/>
</dbReference>
<reference evidence="2 3" key="1">
    <citation type="submission" date="2023-03" db="EMBL/GenBank/DDBJ databases">
        <authorList>
            <person name="Kaur S."/>
            <person name="Espinosa-Saiz D."/>
            <person name="Velazquez E."/>
            <person name="Menendez E."/>
            <person name="diCenzo G.C."/>
        </authorList>
    </citation>
    <scope>NUCLEOTIDE SEQUENCE [LARGE SCALE GENOMIC DNA]</scope>
    <source>
        <strain evidence="2 3">LMG 27395</strain>
    </source>
</reference>
<dbReference type="Pfam" id="PF12840">
    <property type="entry name" value="HTH_20"/>
    <property type="match status" value="1"/>
</dbReference>
<keyword evidence="3" id="KW-1185">Reference proteome</keyword>
<dbReference type="CDD" id="cd00090">
    <property type="entry name" value="HTH_ARSR"/>
    <property type="match status" value="1"/>
</dbReference>
<proteinExistence type="predicted"/>
<dbReference type="EMBL" id="CP120371">
    <property type="protein sequence ID" value="WEX82856.1"/>
    <property type="molecule type" value="Genomic_DNA"/>
</dbReference>
<dbReference type="PRINTS" id="PR00778">
    <property type="entry name" value="HTHARSR"/>
</dbReference>
<dbReference type="NCBIfam" id="NF033788">
    <property type="entry name" value="HTH_metalloreg"/>
    <property type="match status" value="1"/>
</dbReference>
<gene>
    <name evidence="2" type="ORF">PYH38_005196</name>
</gene>
<sequence length="111" mass="12372">MEAAPLDRIFTALADPGRRAMVERLCARPASVKELAEPVGMRLPSALKHLRVLEDGGIVVSRKAGRVRTYEISPTAFSIINEWLAERRAAINAAFDRLERAIAEFPEENEE</sequence>
<name>A0ABY8D133_9HYPH</name>
<accession>A0ABY8D133</accession>
<dbReference type="RefSeq" id="WP_280733608.1">
    <property type="nucleotide sequence ID" value="NZ_CP120368.1"/>
</dbReference>
<dbReference type="PROSITE" id="PS50987">
    <property type="entry name" value="HTH_ARSR_2"/>
    <property type="match status" value="1"/>
</dbReference>
<protein>
    <submittedName>
        <fullName evidence="2">Metalloregulator ArsR/SmtB family transcription factor</fullName>
    </submittedName>
</protein>
<organism evidence="2 3">
    <name type="scientific">Sinorhizobium numidicum</name>
    <dbReference type="NCBI Taxonomy" id="680248"/>
    <lineage>
        <taxon>Bacteria</taxon>
        <taxon>Pseudomonadati</taxon>
        <taxon>Pseudomonadota</taxon>
        <taxon>Alphaproteobacteria</taxon>
        <taxon>Hyphomicrobiales</taxon>
        <taxon>Rhizobiaceae</taxon>
        <taxon>Sinorhizobium/Ensifer group</taxon>
        <taxon>Sinorhizobium</taxon>
    </lineage>
</organism>
<evidence type="ECO:0000259" key="1">
    <source>
        <dbReference type="PROSITE" id="PS50987"/>
    </source>
</evidence>
<feature type="domain" description="HTH arsR-type" evidence="1">
    <location>
        <begin position="1"/>
        <end position="92"/>
    </location>
</feature>
<evidence type="ECO:0000313" key="3">
    <source>
        <dbReference type="Proteomes" id="UP001235547"/>
    </source>
</evidence>
<dbReference type="InterPro" id="IPR036388">
    <property type="entry name" value="WH-like_DNA-bd_sf"/>
</dbReference>
<dbReference type="InterPro" id="IPR036390">
    <property type="entry name" value="WH_DNA-bd_sf"/>
</dbReference>